<organism evidence="3 4">
    <name type="scientific">Gemmata obscuriglobus</name>
    <dbReference type="NCBI Taxonomy" id="114"/>
    <lineage>
        <taxon>Bacteria</taxon>
        <taxon>Pseudomonadati</taxon>
        <taxon>Planctomycetota</taxon>
        <taxon>Planctomycetia</taxon>
        <taxon>Gemmatales</taxon>
        <taxon>Gemmataceae</taxon>
        <taxon>Gemmata</taxon>
    </lineage>
</organism>
<dbReference type="GO" id="GO:0004519">
    <property type="term" value="F:endonuclease activity"/>
    <property type="evidence" value="ECO:0007669"/>
    <property type="project" value="InterPro"/>
</dbReference>
<evidence type="ECO:0000259" key="1">
    <source>
        <dbReference type="Pfam" id="PF04471"/>
    </source>
</evidence>
<keyword evidence="4" id="KW-1185">Reference proteome</keyword>
<dbReference type="Pfam" id="PF04471">
    <property type="entry name" value="Mrr_cat"/>
    <property type="match status" value="1"/>
</dbReference>
<dbReference type="AlphaFoldDB" id="A0A2Z3H1E3"/>
<dbReference type="EMBL" id="CP025958">
    <property type="protein sequence ID" value="AWM38671.1"/>
    <property type="molecule type" value="Genomic_DNA"/>
</dbReference>
<dbReference type="SUPFAM" id="SSF52540">
    <property type="entry name" value="P-loop containing nucleoside triphosphate hydrolases"/>
    <property type="match status" value="1"/>
</dbReference>
<dbReference type="GO" id="GO:0003677">
    <property type="term" value="F:DNA binding"/>
    <property type="evidence" value="ECO:0007669"/>
    <property type="project" value="InterPro"/>
</dbReference>
<accession>A0A2Z3H1E3</accession>
<dbReference type="OrthoDB" id="7822037at2"/>
<reference evidence="3 4" key="1">
    <citation type="submission" date="2018-01" db="EMBL/GenBank/DDBJ databases">
        <title>G. obscuriglobus.</title>
        <authorList>
            <person name="Franke J."/>
            <person name="Blomberg W."/>
            <person name="Selmecki A."/>
        </authorList>
    </citation>
    <scope>NUCLEOTIDE SEQUENCE [LARGE SCALE GENOMIC DNA]</scope>
    <source>
        <strain evidence="3 4">DSM 5831</strain>
    </source>
</reference>
<sequence length="901" mass="100193">MAAGARHLLLSVPSNWSNDQRGQFFEQFVADILRPLRFAVHNRIRVTGMEIDLLARGIDEPRTILVECKAQRDALPADTISKLLGNVAIRRADAGWLFSTCDLSKDGRGQWQEIQNDPDLSKRFVWYPPQRLIEILIDQNAIKPPPPIPDRSAVEAGDATLVVNQAGRWWLIEILEQGVPAYFTVFNAATGTPVAEETASDVAKAADRFSALKHLPQTQERPAEPPVSAPRFQVARVVAGDAWDDLRPARPADFVGRDDVLNQILQFVSAVQADNTTTRTFAVQGPSGWGKSSLMLKLVDLASKGRRISNCSITAVDTRSATNLAFVGGAIRTALQDAAKVGLIAKGSSLTISSLTHPLDSPDVSSAFDALRDRNAVVVLIFDQFEELFAKEQLYGIFSAIRELSLDLDSKQTPLVLGFAWKTDISHPQQHPAYHLWHELRDRRLDIPIRRFGTGDIARLLTRAGKEIGVKLNPALRGRLTDQCQGYPWLLKKLLVHVSKKLQAKTSQFALLERELDIQELFREDLADLTSEQVKCLHYVADQSPVLMSEVNEHFSGDTVNALLGRRLLVRSGPNYVVYWDIFRDYLTDERVPQIPWARTFQRDPGTAVKALQAVEKHKRASAEQVGQELGLNTRGCVNVLSDLIALQLVDRVDDDQYILAPHVIATDPIRVAEHVHGQFSRHVVCRELAKWDRDTPLPSNELDGIVKRSKPSDNELTEDTIHQQANNLRRWLVFAGHLEERGPHVYRPHGTRGGQLGVLRSHRSKQKQFLGSGTSEAFVRLLGKLFASKQGAPESDLVESGLRNAVYDALALELGDRLPDGRIALRKRHADLKKLIDAAKSAVLEQPVIRVLIEALAADKDLSNAAYGDKLKAALQADWKPTSALRYANGLRGYYAWATG</sequence>
<proteinExistence type="predicted"/>
<dbReference type="RefSeq" id="WP_010036825.1">
    <property type="nucleotide sequence ID" value="NZ_CP025958.1"/>
</dbReference>
<feature type="domain" description="Novel STAND NTPase 1" evidence="2">
    <location>
        <begin position="252"/>
        <end position="491"/>
    </location>
</feature>
<dbReference type="Proteomes" id="UP000245802">
    <property type="component" value="Chromosome"/>
</dbReference>
<evidence type="ECO:0000313" key="4">
    <source>
        <dbReference type="Proteomes" id="UP000245802"/>
    </source>
</evidence>
<evidence type="ECO:0000313" key="3">
    <source>
        <dbReference type="EMBL" id="AWM38671.1"/>
    </source>
</evidence>
<dbReference type="KEGG" id="gog:C1280_17890"/>
<dbReference type="Pfam" id="PF20703">
    <property type="entry name" value="nSTAND1"/>
    <property type="match status" value="1"/>
</dbReference>
<name>A0A2Z3H1E3_9BACT</name>
<dbReference type="GO" id="GO:0009307">
    <property type="term" value="P:DNA restriction-modification system"/>
    <property type="evidence" value="ECO:0007669"/>
    <property type="project" value="InterPro"/>
</dbReference>
<gene>
    <name evidence="3" type="ORF">C1280_17890</name>
</gene>
<dbReference type="InterPro" id="IPR049052">
    <property type="entry name" value="nSTAND1"/>
</dbReference>
<dbReference type="InterPro" id="IPR011335">
    <property type="entry name" value="Restrct_endonuc-II-like"/>
</dbReference>
<evidence type="ECO:0000259" key="2">
    <source>
        <dbReference type="Pfam" id="PF20703"/>
    </source>
</evidence>
<dbReference type="InterPro" id="IPR007560">
    <property type="entry name" value="Restrct_endonuc_IV_Mrr"/>
</dbReference>
<feature type="domain" description="Restriction endonuclease type IV Mrr" evidence="1">
    <location>
        <begin position="22"/>
        <end position="112"/>
    </location>
</feature>
<dbReference type="SUPFAM" id="SSF52980">
    <property type="entry name" value="Restriction endonuclease-like"/>
    <property type="match status" value="1"/>
</dbReference>
<dbReference type="InterPro" id="IPR027417">
    <property type="entry name" value="P-loop_NTPase"/>
</dbReference>
<protein>
    <submittedName>
        <fullName evidence="3">Uncharacterized protein</fullName>
    </submittedName>
</protein>
<dbReference type="Gene3D" id="3.40.50.300">
    <property type="entry name" value="P-loop containing nucleotide triphosphate hydrolases"/>
    <property type="match status" value="1"/>
</dbReference>